<dbReference type="CDD" id="cd03886">
    <property type="entry name" value="M20_Acy1"/>
    <property type="match status" value="1"/>
</dbReference>
<dbReference type="Pfam" id="PF07687">
    <property type="entry name" value="M20_dimer"/>
    <property type="match status" value="1"/>
</dbReference>
<reference evidence="4 5" key="1">
    <citation type="journal article" date="2015" name="Int. J. Syst. Evol. Microbiol.">
        <title>Roseomonas oryzae sp. nov., isolated from paddy rhizosphere soil.</title>
        <authorList>
            <person name="Ramaprasad E.V."/>
            <person name="Sasikala Ch."/>
            <person name="Ramana Ch.V."/>
        </authorList>
    </citation>
    <scope>NUCLEOTIDE SEQUENCE [LARGE SCALE GENOMIC DNA]</scope>
    <source>
        <strain evidence="4 5">KCTC 42542</strain>
    </source>
</reference>
<dbReference type="GO" id="GO:0046872">
    <property type="term" value="F:metal ion binding"/>
    <property type="evidence" value="ECO:0007669"/>
    <property type="project" value="UniProtKB-KW"/>
</dbReference>
<dbReference type="RefSeq" id="WP_149810736.1">
    <property type="nucleotide sequence ID" value="NZ_VUKA01000001.1"/>
</dbReference>
<evidence type="ECO:0000313" key="5">
    <source>
        <dbReference type="Proteomes" id="UP000322110"/>
    </source>
</evidence>
<dbReference type="OrthoDB" id="9777385at2"/>
<dbReference type="NCBIfam" id="TIGR01891">
    <property type="entry name" value="amidohydrolases"/>
    <property type="match status" value="1"/>
</dbReference>
<evidence type="ECO:0000313" key="4">
    <source>
        <dbReference type="EMBL" id="KAA2214781.1"/>
    </source>
</evidence>
<keyword evidence="2" id="KW-0479">Metal-binding</keyword>
<name>A0A5B2TJZ4_9PROT</name>
<feature type="binding site" evidence="2">
    <location>
        <position position="369"/>
    </location>
    <ligand>
        <name>Mn(2+)</name>
        <dbReference type="ChEBI" id="CHEBI:29035"/>
        <label>2</label>
    </ligand>
</feature>
<feature type="binding site" evidence="2">
    <location>
        <position position="114"/>
    </location>
    <ligand>
        <name>Mn(2+)</name>
        <dbReference type="ChEBI" id="CHEBI:29035"/>
        <label>2</label>
    </ligand>
</feature>
<dbReference type="SUPFAM" id="SSF53187">
    <property type="entry name" value="Zn-dependent exopeptidases"/>
    <property type="match status" value="1"/>
</dbReference>
<dbReference type="InterPro" id="IPR036264">
    <property type="entry name" value="Bact_exopeptidase_dim_dom"/>
</dbReference>
<keyword evidence="5" id="KW-1185">Reference proteome</keyword>
<dbReference type="InterPro" id="IPR011650">
    <property type="entry name" value="Peptidase_M20_dimer"/>
</dbReference>
<dbReference type="PANTHER" id="PTHR11014:SF63">
    <property type="entry name" value="METALLOPEPTIDASE, PUTATIVE (AFU_ORTHOLOGUE AFUA_6G09600)-RELATED"/>
    <property type="match status" value="1"/>
</dbReference>
<dbReference type="EMBL" id="VUKA01000001">
    <property type="protein sequence ID" value="KAA2214781.1"/>
    <property type="molecule type" value="Genomic_DNA"/>
</dbReference>
<dbReference type="AlphaFoldDB" id="A0A5B2TJZ4"/>
<feature type="binding site" evidence="2">
    <location>
        <position position="172"/>
    </location>
    <ligand>
        <name>Mn(2+)</name>
        <dbReference type="ChEBI" id="CHEBI:29035"/>
        <label>2</label>
    </ligand>
</feature>
<dbReference type="Pfam" id="PF01546">
    <property type="entry name" value="Peptidase_M20"/>
    <property type="match status" value="1"/>
</dbReference>
<dbReference type="InterPro" id="IPR002933">
    <property type="entry name" value="Peptidase_M20"/>
</dbReference>
<feature type="binding site" evidence="2">
    <location>
        <position position="112"/>
    </location>
    <ligand>
        <name>Mn(2+)</name>
        <dbReference type="ChEBI" id="CHEBI:29035"/>
        <label>2</label>
    </ligand>
</feature>
<dbReference type="Proteomes" id="UP000322110">
    <property type="component" value="Unassembled WGS sequence"/>
</dbReference>
<evidence type="ECO:0000256" key="2">
    <source>
        <dbReference type="PIRSR" id="PIRSR005962-1"/>
    </source>
</evidence>
<dbReference type="PANTHER" id="PTHR11014">
    <property type="entry name" value="PEPTIDASE M20 FAMILY MEMBER"/>
    <property type="match status" value="1"/>
</dbReference>
<comment type="cofactor">
    <cofactor evidence="2">
        <name>Mn(2+)</name>
        <dbReference type="ChEBI" id="CHEBI:29035"/>
    </cofactor>
    <text evidence="2">The Mn(2+) ion enhances activity.</text>
</comment>
<dbReference type="PIRSF" id="PIRSF005962">
    <property type="entry name" value="Pept_M20D_amidohydro"/>
    <property type="match status" value="1"/>
</dbReference>
<keyword evidence="1 4" id="KW-0378">Hydrolase</keyword>
<dbReference type="InterPro" id="IPR017439">
    <property type="entry name" value="Amidohydrolase"/>
</dbReference>
<comment type="caution">
    <text evidence="4">The sequence shown here is derived from an EMBL/GenBank/DDBJ whole genome shotgun (WGS) entry which is preliminary data.</text>
</comment>
<dbReference type="FunFam" id="3.30.70.360:FF:000001">
    <property type="entry name" value="N-acetyldiaminopimelate deacetylase"/>
    <property type="match status" value="1"/>
</dbReference>
<dbReference type="Gene3D" id="3.40.630.10">
    <property type="entry name" value="Zn peptidases"/>
    <property type="match status" value="1"/>
</dbReference>
<dbReference type="Gene3D" id="3.30.70.360">
    <property type="match status" value="1"/>
</dbReference>
<keyword evidence="2" id="KW-0464">Manganese</keyword>
<dbReference type="SUPFAM" id="SSF55031">
    <property type="entry name" value="Bacterial exopeptidase dimerisation domain"/>
    <property type="match status" value="1"/>
</dbReference>
<protein>
    <submittedName>
        <fullName evidence="4">Amidohydrolase</fullName>
    </submittedName>
</protein>
<dbReference type="GO" id="GO:0050118">
    <property type="term" value="F:N-acetyldiaminopimelate deacetylase activity"/>
    <property type="evidence" value="ECO:0007669"/>
    <property type="project" value="UniProtKB-ARBA"/>
</dbReference>
<accession>A0A5B2TJZ4</accession>
<proteinExistence type="predicted"/>
<organism evidence="4 5">
    <name type="scientific">Teichococcus oryzae</name>
    <dbReference type="NCBI Taxonomy" id="1608942"/>
    <lineage>
        <taxon>Bacteria</taxon>
        <taxon>Pseudomonadati</taxon>
        <taxon>Pseudomonadota</taxon>
        <taxon>Alphaproteobacteria</taxon>
        <taxon>Acetobacterales</taxon>
        <taxon>Roseomonadaceae</taxon>
        <taxon>Roseomonas</taxon>
    </lineage>
</organism>
<feature type="domain" description="Peptidase M20 dimerisation" evidence="3">
    <location>
        <begin position="197"/>
        <end position="286"/>
    </location>
</feature>
<evidence type="ECO:0000259" key="3">
    <source>
        <dbReference type="Pfam" id="PF07687"/>
    </source>
</evidence>
<gene>
    <name evidence="4" type="ORF">F0Q34_03585</name>
</gene>
<sequence length="399" mass="42329">MPSEFLINDPTTRLRQSAAALAPWMVELRRDLHAHPELAFAETRTAGVVKAELARLGIPHRSGIGRTGVLGIIEGGLPGPTLALRADMDALPIQEETGLPFASTVPGQMHACGHDLHTVTLLGAAAMLKELAPQLSGRVVLVFQPAEETLEGAPAMIADGALEGVDMAIGFHNHPDMPVGTFGFVRGPALAASDLFDLELLGKSGHAAHPYAAVDPIVAAAHFVTQAQTVVSREVPPLQPVVVTIGQSVGGTTYNIIPERVHLKGTIRTLHPEARDIAEAALRRLVSGIETGMRVRASLTYRRMISALVNDDRVLDPAVTALRAQFGEALVEEGEPSMGSEDFAAFAERVPAAQLRIGSSAPGRQDRLHNAFYQPDEGCLPVGAEALSRVALELLSRHG</sequence>
<evidence type="ECO:0000256" key="1">
    <source>
        <dbReference type="ARBA" id="ARBA00022801"/>
    </source>
</evidence>
<dbReference type="GO" id="GO:0019877">
    <property type="term" value="P:diaminopimelate biosynthetic process"/>
    <property type="evidence" value="ECO:0007669"/>
    <property type="project" value="UniProtKB-ARBA"/>
</dbReference>
<feature type="binding site" evidence="2">
    <location>
        <position position="148"/>
    </location>
    <ligand>
        <name>Mn(2+)</name>
        <dbReference type="ChEBI" id="CHEBI:29035"/>
        <label>2</label>
    </ligand>
</feature>